<keyword evidence="5" id="KW-1185">Reference proteome</keyword>
<protein>
    <submittedName>
        <fullName evidence="4">SNARE associated golgi family protein</fullName>
    </submittedName>
</protein>
<accession>I3E9R5</accession>
<keyword evidence="2" id="KW-0472">Membrane</keyword>
<comment type="similarity">
    <text evidence="1">Belongs to the DedA family.</text>
</comment>
<feature type="transmembrane region" description="Helical" evidence="2">
    <location>
        <begin position="49"/>
        <end position="71"/>
    </location>
</feature>
<keyword evidence="2" id="KW-1133">Transmembrane helix</keyword>
<evidence type="ECO:0000256" key="2">
    <source>
        <dbReference type="SAM" id="Phobius"/>
    </source>
</evidence>
<dbReference type="HOGENOM" id="CLU_044208_1_0_9"/>
<proteinExistence type="inferred from homology"/>
<dbReference type="Pfam" id="PF09335">
    <property type="entry name" value="VTT_dom"/>
    <property type="match status" value="1"/>
</dbReference>
<dbReference type="GO" id="GO:0005886">
    <property type="term" value="C:plasma membrane"/>
    <property type="evidence" value="ECO:0007669"/>
    <property type="project" value="TreeGrafter"/>
</dbReference>
<evidence type="ECO:0000313" key="5">
    <source>
        <dbReference type="Proteomes" id="UP000027602"/>
    </source>
</evidence>
<dbReference type="eggNOG" id="COG0586">
    <property type="taxonomic scope" value="Bacteria"/>
</dbReference>
<dbReference type="KEGG" id="bmet:BMMGA3_10435"/>
<organism evidence="4 5">
    <name type="scientific">Bacillus methanolicus (strain MGA3 / ATCC 53907)</name>
    <dbReference type="NCBI Taxonomy" id="796606"/>
    <lineage>
        <taxon>Bacteria</taxon>
        <taxon>Bacillati</taxon>
        <taxon>Bacillota</taxon>
        <taxon>Bacilli</taxon>
        <taxon>Bacillales</taxon>
        <taxon>Bacillaceae</taxon>
        <taxon>Bacillus</taxon>
    </lineage>
</organism>
<dbReference type="PANTHER" id="PTHR42709">
    <property type="entry name" value="ALKALINE PHOSPHATASE LIKE PROTEIN"/>
    <property type="match status" value="1"/>
</dbReference>
<name>I3E9R5_BACMM</name>
<feature type="domain" description="VTT" evidence="3">
    <location>
        <begin position="32"/>
        <end position="154"/>
    </location>
</feature>
<evidence type="ECO:0000256" key="1">
    <source>
        <dbReference type="ARBA" id="ARBA00010792"/>
    </source>
</evidence>
<gene>
    <name evidence="4" type="ORF">BMMGA3_10435</name>
</gene>
<dbReference type="PANTHER" id="PTHR42709:SF9">
    <property type="entry name" value="ALKALINE PHOSPHATASE LIKE PROTEIN"/>
    <property type="match status" value="1"/>
</dbReference>
<evidence type="ECO:0000313" key="4">
    <source>
        <dbReference type="EMBL" id="AIE60483.1"/>
    </source>
</evidence>
<dbReference type="RefSeq" id="WP_004435133.1">
    <property type="nucleotide sequence ID" value="NZ_ADWW01000002.1"/>
</dbReference>
<reference evidence="4 5" key="1">
    <citation type="journal article" date="2015" name="BMC Genomics">
        <title>Transcriptome analysis of thermophilic methylotrophic Bacillus methanolicus MGA3 using RNA-sequencing provides detailed insights into its previously uncharted transcriptional landscape.</title>
        <authorList>
            <person name="Irla M."/>
            <person name="Neshat A."/>
            <person name="Brautaset T."/>
            <person name="Ruckert C."/>
            <person name="Kalinowski J."/>
            <person name="Wendisch V.F."/>
        </authorList>
    </citation>
    <scope>NUCLEOTIDE SEQUENCE [LARGE SCALE GENOMIC DNA]</scope>
    <source>
        <strain evidence="5">MGA3 / ATCC 53907</strain>
    </source>
</reference>
<dbReference type="EMBL" id="CP007739">
    <property type="protein sequence ID" value="AIE60483.1"/>
    <property type="molecule type" value="Genomic_DNA"/>
</dbReference>
<feature type="transmembrane region" description="Helical" evidence="2">
    <location>
        <begin position="135"/>
        <end position="157"/>
    </location>
</feature>
<dbReference type="AlphaFoldDB" id="I3E9R5"/>
<dbReference type="InterPro" id="IPR051311">
    <property type="entry name" value="DedA_domain"/>
</dbReference>
<evidence type="ECO:0000259" key="3">
    <source>
        <dbReference type="Pfam" id="PF09335"/>
    </source>
</evidence>
<keyword evidence="2" id="KW-0812">Transmembrane</keyword>
<dbReference type="InterPro" id="IPR032816">
    <property type="entry name" value="VTT_dom"/>
</dbReference>
<feature type="transmembrane region" description="Helical" evidence="2">
    <location>
        <begin position="12"/>
        <end position="29"/>
    </location>
</feature>
<sequence>MAHWISIFEQHSYSILFAAIVLELLALPISGEFFMGYAGYLVFQGKMSYFLSVLTVIGAGGIGITATYWLGRIGGYKLIEKYGRYIHLSPTKYNKIAAWMERSGSKLLAFAYFFPGIRHFTGYVSGISRIPFRTFITPAYIGVSLRGLSFITLGKVLGPQWHEFHKIAGRYLLIAILVLSLFLGGLLIYKMYKYKMKNNLLKLIEYISKSLFLF</sequence>
<dbReference type="Proteomes" id="UP000027602">
    <property type="component" value="Chromosome"/>
</dbReference>
<dbReference type="OrthoDB" id="9782291at2"/>
<feature type="transmembrane region" description="Helical" evidence="2">
    <location>
        <begin position="169"/>
        <end position="189"/>
    </location>
</feature>